<feature type="signal peptide" evidence="2">
    <location>
        <begin position="1"/>
        <end position="21"/>
    </location>
</feature>
<comment type="caution">
    <text evidence="3">The sequence shown here is derived from an EMBL/GenBank/DDBJ whole genome shotgun (WGS) entry which is preliminary data.</text>
</comment>
<evidence type="ECO:0000256" key="2">
    <source>
        <dbReference type="SAM" id="SignalP"/>
    </source>
</evidence>
<feature type="non-terminal residue" evidence="3">
    <location>
        <position position="1"/>
    </location>
</feature>
<dbReference type="EMBL" id="RBNJ01003356">
    <property type="protein sequence ID" value="RUS31018.1"/>
    <property type="molecule type" value="Genomic_DNA"/>
</dbReference>
<feature type="chain" id="PRO_5019113580" description="CCHC-type domain-containing protein" evidence="2">
    <location>
        <begin position="22"/>
        <end position="304"/>
    </location>
</feature>
<feature type="transmembrane region" description="Helical" evidence="1">
    <location>
        <begin position="243"/>
        <end position="266"/>
    </location>
</feature>
<dbReference type="Proteomes" id="UP000274822">
    <property type="component" value="Unassembled WGS sequence"/>
</dbReference>
<gene>
    <name evidence="3" type="ORF">BC938DRAFT_478610</name>
</gene>
<reference evidence="3 4" key="1">
    <citation type="journal article" date="2018" name="New Phytol.">
        <title>Phylogenomics of Endogonaceae and evolution of mycorrhizas within Mucoromycota.</title>
        <authorList>
            <person name="Chang Y."/>
            <person name="Desiro A."/>
            <person name="Na H."/>
            <person name="Sandor L."/>
            <person name="Lipzen A."/>
            <person name="Clum A."/>
            <person name="Barry K."/>
            <person name="Grigoriev I.V."/>
            <person name="Martin F.M."/>
            <person name="Stajich J.E."/>
            <person name="Smith M.E."/>
            <person name="Bonito G."/>
            <person name="Spatafora J.W."/>
        </authorList>
    </citation>
    <scope>NUCLEOTIDE SEQUENCE [LARGE SCALE GENOMIC DNA]</scope>
    <source>
        <strain evidence="3 4">AD002</strain>
    </source>
</reference>
<keyword evidence="4" id="KW-1185">Reference proteome</keyword>
<evidence type="ECO:0008006" key="5">
    <source>
        <dbReference type="Google" id="ProtNLM"/>
    </source>
</evidence>
<keyword evidence="1" id="KW-1133">Transmembrane helix</keyword>
<keyword evidence="1" id="KW-0472">Membrane</keyword>
<keyword evidence="1" id="KW-0812">Transmembrane</keyword>
<dbReference type="AlphaFoldDB" id="A0A433QMN4"/>
<feature type="transmembrane region" description="Helical" evidence="1">
    <location>
        <begin position="218"/>
        <end position="236"/>
    </location>
</feature>
<evidence type="ECO:0000313" key="4">
    <source>
        <dbReference type="Proteomes" id="UP000274822"/>
    </source>
</evidence>
<evidence type="ECO:0000313" key="3">
    <source>
        <dbReference type="EMBL" id="RUS31018.1"/>
    </source>
</evidence>
<organism evidence="3 4">
    <name type="scientific">Jimgerdemannia flammicorona</name>
    <dbReference type="NCBI Taxonomy" id="994334"/>
    <lineage>
        <taxon>Eukaryota</taxon>
        <taxon>Fungi</taxon>
        <taxon>Fungi incertae sedis</taxon>
        <taxon>Mucoromycota</taxon>
        <taxon>Mucoromycotina</taxon>
        <taxon>Endogonomycetes</taxon>
        <taxon>Endogonales</taxon>
        <taxon>Endogonaceae</taxon>
        <taxon>Jimgerdemannia</taxon>
    </lineage>
</organism>
<proteinExistence type="predicted"/>
<keyword evidence="2" id="KW-0732">Signal</keyword>
<evidence type="ECO:0000256" key="1">
    <source>
        <dbReference type="SAM" id="Phobius"/>
    </source>
</evidence>
<protein>
    <recommendedName>
        <fullName evidence="5">CCHC-type domain-containing protein</fullName>
    </recommendedName>
</protein>
<name>A0A433QMN4_9FUNG</name>
<accession>A0A433QMN4</accession>
<sequence length="304" mass="34272">RSSDAFFQYLILPLIPTPCLAAHSNTPSYCSFQRLILRRIPTPRLAALSNAPHRSFHSPAELFAGSQRVALQVQGPAPTMRPVGGWLCPSICAVIRSFWSLAHGTWVLRPPSIEGTHRFHAHCIHAHCIPYVLWPKNLRKPPNRPEQPISDRELASLKRSGESLTSPNSQKRSCYYHNNVDGKGNILNQGGCHLRGCRYDHRCMRCGNPEHGYDKCPYRIYYGFGYLVIGLGYGNYVDIQYDLVLVMVIAFSAMWSWSWLCLGYGFGLGFHHSAIEQYVSLLKHAVFISVTPEVGRQTPQEYSG</sequence>